<protein>
    <submittedName>
        <fullName evidence="2">Uncharacterized protein</fullName>
    </submittedName>
</protein>
<gene>
    <name evidence="2" type="ORF">ACJ73_07805</name>
</gene>
<dbReference type="VEuPathDB" id="FungiDB:ACJ73_07805"/>
<evidence type="ECO:0000256" key="1">
    <source>
        <dbReference type="SAM" id="MobiDB-lite"/>
    </source>
</evidence>
<dbReference type="OrthoDB" id="4187557at2759"/>
<feature type="region of interest" description="Disordered" evidence="1">
    <location>
        <begin position="84"/>
        <end position="103"/>
    </location>
</feature>
<evidence type="ECO:0000313" key="2">
    <source>
        <dbReference type="EMBL" id="OJD20860.1"/>
    </source>
</evidence>
<accession>A0A1J9QYD6</accession>
<proteinExistence type="predicted"/>
<organism evidence="2 3">
    <name type="scientific">Blastomyces percursus</name>
    <dbReference type="NCBI Taxonomy" id="1658174"/>
    <lineage>
        <taxon>Eukaryota</taxon>
        <taxon>Fungi</taxon>
        <taxon>Dikarya</taxon>
        <taxon>Ascomycota</taxon>
        <taxon>Pezizomycotina</taxon>
        <taxon>Eurotiomycetes</taxon>
        <taxon>Eurotiomycetidae</taxon>
        <taxon>Onygenales</taxon>
        <taxon>Ajellomycetaceae</taxon>
        <taxon>Blastomyces</taxon>
    </lineage>
</organism>
<dbReference type="Proteomes" id="UP000242791">
    <property type="component" value="Unassembled WGS sequence"/>
</dbReference>
<reference evidence="2 3" key="1">
    <citation type="submission" date="2015-08" db="EMBL/GenBank/DDBJ databases">
        <title>Emmonsia species relationships and genome sequence.</title>
        <authorList>
            <person name="Cuomo C.A."/>
            <person name="Schwartz I.S."/>
            <person name="Kenyon C."/>
            <person name="De Hoog G.S."/>
            <person name="Govender N.P."/>
            <person name="Botha A."/>
            <person name="Moreno L."/>
            <person name="De Vries M."/>
            <person name="Munoz J.F."/>
            <person name="Stielow J.B."/>
        </authorList>
    </citation>
    <scope>NUCLEOTIDE SEQUENCE [LARGE SCALE GENOMIC DNA]</scope>
    <source>
        <strain evidence="2 3">EI222</strain>
    </source>
</reference>
<name>A0A1J9QYD6_9EURO</name>
<dbReference type="AlphaFoldDB" id="A0A1J9QYD6"/>
<sequence>RQQQQGQEQEQAKSTRLDEAIALLEDIWKGSAPFGWTNLSAFLGEFPLRRDEQVTVPAWPLMYPLAASLVKLYGMLPGTRSGGSGNDNVHVNNSDNNNDNNNDGNEYVRLLVRKDILKTLRPQYDTLDVAVIAGIDIYIDTRTYRDGYEDLARNGVQFMNDPRQLWQQGASADLDTVQGLLGICSCFG</sequence>
<evidence type="ECO:0000313" key="3">
    <source>
        <dbReference type="Proteomes" id="UP000242791"/>
    </source>
</evidence>
<dbReference type="EMBL" id="LGTZ01001670">
    <property type="protein sequence ID" value="OJD20860.1"/>
    <property type="molecule type" value="Genomic_DNA"/>
</dbReference>
<feature type="non-terminal residue" evidence="2">
    <location>
        <position position="1"/>
    </location>
</feature>
<dbReference type="STRING" id="1658174.A0A1J9QYD6"/>
<feature type="compositionally biased region" description="Low complexity" evidence="1">
    <location>
        <begin position="86"/>
        <end position="103"/>
    </location>
</feature>
<comment type="caution">
    <text evidence="2">The sequence shown here is derived from an EMBL/GenBank/DDBJ whole genome shotgun (WGS) entry which is preliminary data.</text>
</comment>
<keyword evidence="3" id="KW-1185">Reference proteome</keyword>